<dbReference type="AlphaFoldDB" id="A0A099UBL5"/>
<name>A0A099UBL5_9HELI</name>
<evidence type="ECO:0000313" key="2">
    <source>
        <dbReference type="EMBL" id="TLD79625.1"/>
    </source>
</evidence>
<gene>
    <name evidence="1" type="ORF">BN2458_PEG0344</name>
    <name evidence="2" type="ORF">LS75_001445</name>
</gene>
<dbReference type="OrthoDB" id="5329790at2"/>
<dbReference type="PATRIC" id="fig|76936.10.peg.333"/>
<reference evidence="2 3" key="1">
    <citation type="journal article" date="2014" name="Genome Announc.">
        <title>Draft genome sequences of eight enterohepatic helicobacter species isolated from both laboratory and wild rodents.</title>
        <authorList>
            <person name="Sheh A."/>
            <person name="Shen Z."/>
            <person name="Fox J.G."/>
        </authorList>
    </citation>
    <scope>NUCLEOTIDE SEQUENCE [LARGE SCALE GENOMIC DNA]</scope>
    <source>
        <strain evidence="2 3">MIT 98-6810</strain>
    </source>
</reference>
<keyword evidence="3" id="KW-1185">Reference proteome</keyword>
<reference evidence="4" key="2">
    <citation type="submission" date="2015-11" db="EMBL/GenBank/DDBJ databases">
        <authorList>
            <person name="Anvar S.Y."/>
        </authorList>
    </citation>
    <scope>NUCLEOTIDE SEQUENCE [LARGE SCALE GENOMIC DNA]</scope>
</reference>
<dbReference type="EMBL" id="LN907858">
    <property type="protein sequence ID" value="CUU39231.1"/>
    <property type="molecule type" value="Genomic_DNA"/>
</dbReference>
<evidence type="ECO:0000313" key="3">
    <source>
        <dbReference type="Proteomes" id="UP000029925"/>
    </source>
</evidence>
<evidence type="ECO:0000313" key="4">
    <source>
        <dbReference type="Proteomes" id="UP000064525"/>
    </source>
</evidence>
<dbReference type="STRING" id="76936.BN2458_PEG0344"/>
<dbReference type="InterPro" id="IPR025506">
    <property type="entry name" value="Abi_alpha"/>
</dbReference>
<evidence type="ECO:0000313" key="1">
    <source>
        <dbReference type="EMBL" id="CUU39231.1"/>
    </source>
</evidence>
<dbReference type="Proteomes" id="UP000064525">
    <property type="component" value="Chromosome I"/>
</dbReference>
<dbReference type="Proteomes" id="UP000029925">
    <property type="component" value="Unassembled WGS sequence"/>
</dbReference>
<sequence>MAINFDLTEAYKDILQPSAQQAGVTLGEIAKLILAPIYYPTKTLNDRFGKWITRIENDVSKDNRIKAQPNIVIPTLQNLALHQDETLLGEMFFNILRNSVDKTKQRFLSPAFPKILEQISKDEAEILTLLKMYLSIDCIYYMRANENGIYEEEYIEISHHINKEFFAIYKNHLTLLGLLTGNFYQTAEIFFEIDGNLVLQNSTQGREIFKNQQHENYKSVGKYFYKTEFNAFGKAFAEVCISKRCEEFLKC</sequence>
<organism evidence="1 4">
    <name type="scientific">Helicobacter typhlonius</name>
    <dbReference type="NCBI Taxonomy" id="76936"/>
    <lineage>
        <taxon>Bacteria</taxon>
        <taxon>Pseudomonadati</taxon>
        <taxon>Campylobacterota</taxon>
        <taxon>Epsilonproteobacteria</taxon>
        <taxon>Campylobacterales</taxon>
        <taxon>Helicobacteraceae</taxon>
        <taxon>Helicobacter</taxon>
    </lineage>
</organism>
<dbReference type="EMBL" id="JRPF02000001">
    <property type="protein sequence ID" value="TLD79625.1"/>
    <property type="molecule type" value="Genomic_DNA"/>
</dbReference>
<accession>A0A099UBL5</accession>
<dbReference type="Pfam" id="PF14337">
    <property type="entry name" value="Abi_alpha"/>
    <property type="match status" value="1"/>
</dbReference>
<dbReference type="KEGG" id="hty:BN2458_PEG0344"/>
<reference evidence="1" key="3">
    <citation type="submission" date="2015-11" db="EMBL/GenBank/DDBJ databases">
        <authorList>
            <person name="Zhang Y."/>
            <person name="Guo Z."/>
        </authorList>
    </citation>
    <scope>NUCLEOTIDE SEQUENCE</scope>
    <source>
        <strain evidence="1">1</strain>
    </source>
</reference>
<proteinExistence type="predicted"/>
<dbReference type="GeneID" id="78150670"/>
<protein>
    <submittedName>
        <fullName evidence="2">DUF4393 domain-containing protein</fullName>
    </submittedName>
</protein>
<dbReference type="RefSeq" id="WP_034343489.1">
    <property type="nucleotide sequence ID" value="NZ_CAMTKE010000001.1"/>
</dbReference>